<accession>A0A9X0WIG5</accession>
<dbReference type="AlphaFoldDB" id="A0A9X0WIG5"/>
<organism evidence="1 2">
    <name type="scientific">Thiocapsa imhoffii</name>
    <dbReference type="NCBI Taxonomy" id="382777"/>
    <lineage>
        <taxon>Bacteria</taxon>
        <taxon>Pseudomonadati</taxon>
        <taxon>Pseudomonadota</taxon>
        <taxon>Gammaproteobacteria</taxon>
        <taxon>Chromatiales</taxon>
        <taxon>Chromatiaceae</taxon>
        <taxon>Thiocapsa</taxon>
    </lineage>
</organism>
<protein>
    <submittedName>
        <fullName evidence="1">Uncharacterized protein</fullName>
    </submittedName>
</protein>
<proteinExistence type="predicted"/>
<dbReference type="EMBL" id="NRSD01000009">
    <property type="protein sequence ID" value="MBK1645100.1"/>
    <property type="molecule type" value="Genomic_DNA"/>
</dbReference>
<comment type="caution">
    <text evidence="1">The sequence shown here is derived from an EMBL/GenBank/DDBJ whole genome shotgun (WGS) entry which is preliminary data.</text>
</comment>
<evidence type="ECO:0000313" key="1">
    <source>
        <dbReference type="EMBL" id="MBK1645100.1"/>
    </source>
</evidence>
<gene>
    <name evidence="1" type="ORF">CKO25_10640</name>
</gene>
<dbReference type="Proteomes" id="UP001138802">
    <property type="component" value="Unassembled WGS sequence"/>
</dbReference>
<reference evidence="1 2" key="1">
    <citation type="journal article" date="2020" name="Microorganisms">
        <title>Osmotic Adaptation and Compatible Solute Biosynthesis of Phototrophic Bacteria as Revealed from Genome Analyses.</title>
        <authorList>
            <person name="Imhoff J.F."/>
            <person name="Rahn T."/>
            <person name="Kunzel S."/>
            <person name="Keller A."/>
            <person name="Neulinger S.C."/>
        </authorList>
    </citation>
    <scope>NUCLEOTIDE SEQUENCE [LARGE SCALE GENOMIC DNA]</scope>
    <source>
        <strain evidence="1 2">DSM 21303</strain>
    </source>
</reference>
<name>A0A9X0WIG5_9GAMM</name>
<sequence>MDYCFDDLYALAIECGIPSHNNLFAVGRAFLTALPADIAAPSIDLDQDGDLVFDWRGPQGAMLTLCLADDGQLNFAARFNDHYTRNGQDTFDDSIPTDLIGLARKVIATR</sequence>
<evidence type="ECO:0000313" key="2">
    <source>
        <dbReference type="Proteomes" id="UP001138802"/>
    </source>
</evidence>
<keyword evidence="2" id="KW-1185">Reference proteome</keyword>